<sequence length="745" mass="81142">MDTLDPSNLSELESLSDSDWLDISSRASGDTDSVTGFDDSDREDVDNRPSSRRSFSSIDSSRDGDVQGWEGLAEDGFDESPPGECLLHVDTVSLSSRLAALSSASVPFHKDDEDPEEEQRVKDALDQSMMSTLSSSRSNSLNASVQTSIVHSRDLRLSFPDPLTSSCDEHMNTSYEDVSVPSDPVTTAPDAEADTLLPSVTELIATTLAPSAADPGSVAIPEVPQEDVFEAGQAKTSPDFYVVLYGVSPTTKWSLVDKLLEKIAHGTSMTLSSDFMEQDNAFPHVSFVPRGESREKRVVSIVDRTDLLKGGDNSSYVSLDRPSLAIVFLPATVLNLPEHTLYLPMLAQSFSVVDLPYCPDHLLDAEQQWETCGIPHSKVVRLARGSSSVVEPDEVERARPLQVARALRPVLAMEVSTSMQRLRSAHALTIFAVLSIVLGCVIKGSLTQSTATYLPQQQQTSSLWGLLRPPTAPVTSSSPANHSNALASSSLKDFALAVLPPAPSVATTSASRLSSTATGVANHAVLTGAPSECNCGCGLITWPGKYELSNELALRPTPSVPSLRAEERSKVGLSFMSTQPQGKGKGRIPADGSLYELSTRIAGALSEYFDIGTVVAVVHKEFQDIFDALDELVDAIRRQTASAWDQSRGIVRSLQEQMEQRHVRARNRARELKDMGGRLMSTVGDHVRERTGLAKKTARALRDSVVAMDTWKTARERRIEAMKVRKMGRERRLQRQGRMRRALKH</sequence>
<organism evidence="2 3">
    <name type="scientific">Sparassis crispa</name>
    <dbReference type="NCBI Taxonomy" id="139825"/>
    <lineage>
        <taxon>Eukaryota</taxon>
        <taxon>Fungi</taxon>
        <taxon>Dikarya</taxon>
        <taxon>Basidiomycota</taxon>
        <taxon>Agaricomycotina</taxon>
        <taxon>Agaricomycetes</taxon>
        <taxon>Polyporales</taxon>
        <taxon>Sparassidaceae</taxon>
        <taxon>Sparassis</taxon>
    </lineage>
</organism>
<comment type="caution">
    <text evidence="2">The sequence shown here is derived from an EMBL/GenBank/DDBJ whole genome shotgun (WGS) entry which is preliminary data.</text>
</comment>
<name>A0A401H0R1_9APHY</name>
<dbReference type="Proteomes" id="UP000287166">
    <property type="component" value="Unassembled WGS sequence"/>
</dbReference>
<evidence type="ECO:0000256" key="1">
    <source>
        <dbReference type="SAM" id="MobiDB-lite"/>
    </source>
</evidence>
<dbReference type="InParanoid" id="A0A401H0R1"/>
<protein>
    <submittedName>
        <fullName evidence="2">Uncharacterized protein</fullName>
    </submittedName>
</protein>
<dbReference type="EMBL" id="BFAD01000012">
    <property type="protein sequence ID" value="GBE88011.1"/>
    <property type="molecule type" value="Genomic_DNA"/>
</dbReference>
<gene>
    <name evidence="2" type="ORF">SCP_1202370</name>
</gene>
<feature type="region of interest" description="Disordered" evidence="1">
    <location>
        <begin position="22"/>
        <end position="80"/>
    </location>
</feature>
<dbReference type="AlphaFoldDB" id="A0A401H0R1"/>
<evidence type="ECO:0000313" key="2">
    <source>
        <dbReference type="EMBL" id="GBE88011.1"/>
    </source>
</evidence>
<dbReference type="RefSeq" id="XP_027618924.1">
    <property type="nucleotide sequence ID" value="XM_027763123.1"/>
</dbReference>
<proteinExistence type="predicted"/>
<reference evidence="2 3" key="1">
    <citation type="journal article" date="2018" name="Sci. Rep.">
        <title>Genome sequence of the cauliflower mushroom Sparassis crispa (Hanabiratake) and its association with beneficial usage.</title>
        <authorList>
            <person name="Kiyama R."/>
            <person name="Furutani Y."/>
            <person name="Kawaguchi K."/>
            <person name="Nakanishi T."/>
        </authorList>
    </citation>
    <scope>NUCLEOTIDE SEQUENCE [LARGE SCALE GENOMIC DNA]</scope>
</reference>
<keyword evidence="3" id="KW-1185">Reference proteome</keyword>
<dbReference type="STRING" id="139825.A0A401H0R1"/>
<evidence type="ECO:0000313" key="3">
    <source>
        <dbReference type="Proteomes" id="UP000287166"/>
    </source>
</evidence>
<dbReference type="OrthoDB" id="3256495at2759"/>
<dbReference type="GeneID" id="38784928"/>
<accession>A0A401H0R1</accession>